<reference evidence="1" key="1">
    <citation type="submission" date="2022-08" db="EMBL/GenBank/DDBJ databases">
        <title>A Global Phylogenomic Analysis of the Shiitake Genus Lentinula.</title>
        <authorList>
            <consortium name="DOE Joint Genome Institute"/>
            <person name="Sierra-Patev S."/>
            <person name="Min B."/>
            <person name="Naranjo-Ortiz M."/>
            <person name="Looney B."/>
            <person name="Konkel Z."/>
            <person name="Slot J.C."/>
            <person name="Sakamoto Y."/>
            <person name="Steenwyk J.L."/>
            <person name="Rokas A."/>
            <person name="Carro J."/>
            <person name="Camarero S."/>
            <person name="Ferreira P."/>
            <person name="Molpeceres G."/>
            <person name="Ruiz-Duenas F.J."/>
            <person name="Serrano A."/>
            <person name="Henrissat B."/>
            <person name="Drula E."/>
            <person name="Hughes K.W."/>
            <person name="Mata J.L."/>
            <person name="Ishikawa N.K."/>
            <person name="Vargas-Isla R."/>
            <person name="Ushijima S."/>
            <person name="Smith C.A."/>
            <person name="Ahrendt S."/>
            <person name="Andreopoulos W."/>
            <person name="He G."/>
            <person name="Labutti K."/>
            <person name="Lipzen A."/>
            <person name="Ng V."/>
            <person name="Riley R."/>
            <person name="Sandor L."/>
            <person name="Barry K."/>
            <person name="Martinez A.T."/>
            <person name="Xiao Y."/>
            <person name="Gibbons J.G."/>
            <person name="Terashima K."/>
            <person name="Grigoriev I.V."/>
            <person name="Hibbett D.S."/>
        </authorList>
    </citation>
    <scope>NUCLEOTIDE SEQUENCE</scope>
    <source>
        <strain evidence="1">RHP3577 ss4</strain>
    </source>
</reference>
<dbReference type="EMBL" id="JANVFT010000111">
    <property type="protein sequence ID" value="KAJ4466963.1"/>
    <property type="molecule type" value="Genomic_DNA"/>
</dbReference>
<protein>
    <submittedName>
        <fullName evidence="1">Uncharacterized protein</fullName>
    </submittedName>
</protein>
<proteinExistence type="predicted"/>
<evidence type="ECO:0000313" key="1">
    <source>
        <dbReference type="EMBL" id="KAJ4466963.1"/>
    </source>
</evidence>
<evidence type="ECO:0000313" key="2">
    <source>
        <dbReference type="Proteomes" id="UP001150217"/>
    </source>
</evidence>
<sequence>MVNNPAREWVKNFQTRPLIPTSSDLLAIKSITNTIEPTAQNEQQRESVPKADINTVDANLIDMELRAIKARLFESLGQELNDKTKSQSLPGYHTRAQYLRRIVLHEPVLSLKAPNKVLFKDLNLDEEFTPEDVERIGVLLGKQMQLGLLWWKDSLIEAMSIIRNKLKGTAANVGEFKILGGWVFNTPHSG</sequence>
<organism evidence="1 2">
    <name type="scientific">Lentinula lateritia</name>
    <dbReference type="NCBI Taxonomy" id="40482"/>
    <lineage>
        <taxon>Eukaryota</taxon>
        <taxon>Fungi</taxon>
        <taxon>Dikarya</taxon>
        <taxon>Basidiomycota</taxon>
        <taxon>Agaricomycotina</taxon>
        <taxon>Agaricomycetes</taxon>
        <taxon>Agaricomycetidae</taxon>
        <taxon>Agaricales</taxon>
        <taxon>Marasmiineae</taxon>
        <taxon>Omphalotaceae</taxon>
        <taxon>Lentinula</taxon>
    </lineage>
</organism>
<dbReference type="Proteomes" id="UP001150217">
    <property type="component" value="Unassembled WGS sequence"/>
</dbReference>
<accession>A0ABQ8UZF4</accession>
<comment type="caution">
    <text evidence="1">The sequence shown here is derived from an EMBL/GenBank/DDBJ whole genome shotgun (WGS) entry which is preliminary data.</text>
</comment>
<gene>
    <name evidence="1" type="ORF">C8R41DRAFT_925929</name>
</gene>
<keyword evidence="2" id="KW-1185">Reference proteome</keyword>
<name>A0ABQ8UZF4_9AGAR</name>